<dbReference type="AlphaFoldDB" id="A0A150M733"/>
<gene>
    <name evidence="2" type="ORF">B4135_1942</name>
</gene>
<dbReference type="EMBL" id="LQYT01000036">
    <property type="protein sequence ID" value="KYD20166.1"/>
    <property type="molecule type" value="Genomic_DNA"/>
</dbReference>
<organism evidence="2 3">
    <name type="scientific">Caldibacillus debilis</name>
    <dbReference type="NCBI Taxonomy" id="301148"/>
    <lineage>
        <taxon>Bacteria</taxon>
        <taxon>Bacillati</taxon>
        <taxon>Bacillota</taxon>
        <taxon>Bacilli</taxon>
        <taxon>Bacillales</taxon>
        <taxon>Bacillaceae</taxon>
        <taxon>Caldibacillus</taxon>
    </lineage>
</organism>
<protein>
    <submittedName>
        <fullName evidence="2">Uncharacterized protein</fullName>
    </submittedName>
</protein>
<sequence>MAPDILAVSACSARLGVHFSPEGESCPIHLYAVPKPGSGKKRPLLPARDGRAPCLAAGAKRRNDPAIGAKRRNDPAVGAEGENDPADSGRRLVKRQGGRKTGAGNFPFACFRCKAIRPSGKGGGPVKAGLPESRQ</sequence>
<evidence type="ECO:0000256" key="1">
    <source>
        <dbReference type="SAM" id="MobiDB-lite"/>
    </source>
</evidence>
<dbReference type="Proteomes" id="UP000075683">
    <property type="component" value="Unassembled WGS sequence"/>
</dbReference>
<name>A0A150M733_9BACI</name>
<feature type="region of interest" description="Disordered" evidence="1">
    <location>
        <begin position="116"/>
        <end position="135"/>
    </location>
</feature>
<feature type="region of interest" description="Disordered" evidence="1">
    <location>
        <begin position="56"/>
        <end position="104"/>
    </location>
</feature>
<reference evidence="2 3" key="1">
    <citation type="submission" date="2016-01" db="EMBL/GenBank/DDBJ databases">
        <title>Draft Genome Sequences of Seven Thermophilic Sporeformers Isolated from Foods.</title>
        <authorList>
            <person name="Berendsen E.M."/>
            <person name="Wells-Bennik M.H."/>
            <person name="Krawcyk A.O."/>
            <person name="De Jong A."/>
            <person name="Holsappel S."/>
            <person name="Eijlander R.T."/>
            <person name="Kuipers O.P."/>
        </authorList>
    </citation>
    <scope>NUCLEOTIDE SEQUENCE [LARGE SCALE GENOMIC DNA]</scope>
    <source>
        <strain evidence="2 3">B4135</strain>
    </source>
</reference>
<evidence type="ECO:0000313" key="3">
    <source>
        <dbReference type="Proteomes" id="UP000075683"/>
    </source>
</evidence>
<comment type="caution">
    <text evidence="2">The sequence shown here is derived from an EMBL/GenBank/DDBJ whole genome shotgun (WGS) entry which is preliminary data.</text>
</comment>
<accession>A0A150M733</accession>
<evidence type="ECO:0000313" key="2">
    <source>
        <dbReference type="EMBL" id="KYD20166.1"/>
    </source>
</evidence>
<proteinExistence type="predicted"/>